<feature type="domain" description="B30.2/SPRY" evidence="1">
    <location>
        <begin position="161"/>
        <end position="353"/>
    </location>
</feature>
<dbReference type="InterPro" id="IPR043136">
    <property type="entry name" value="B30.2/SPRY_sf"/>
</dbReference>
<dbReference type="InterPro" id="IPR006574">
    <property type="entry name" value="PRY"/>
</dbReference>
<dbReference type="Pfam" id="PF13765">
    <property type="entry name" value="PRY"/>
    <property type="match status" value="1"/>
</dbReference>
<gene>
    <name evidence="2" type="primary">Trim39_6</name>
    <name evidence="2" type="ORF">EYF80_006371</name>
</gene>
<dbReference type="SUPFAM" id="SSF49899">
    <property type="entry name" value="Concanavalin A-like lectins/glucanases"/>
    <property type="match status" value="1"/>
</dbReference>
<evidence type="ECO:0000313" key="3">
    <source>
        <dbReference type="Proteomes" id="UP000314294"/>
    </source>
</evidence>
<dbReference type="InterPro" id="IPR003879">
    <property type="entry name" value="Butyrophylin_SPRY"/>
</dbReference>
<evidence type="ECO:0000259" key="1">
    <source>
        <dbReference type="PROSITE" id="PS50188"/>
    </source>
</evidence>
<dbReference type="EMBL" id="SRLO01000033">
    <property type="protein sequence ID" value="TNN83390.1"/>
    <property type="molecule type" value="Genomic_DNA"/>
</dbReference>
<dbReference type="Proteomes" id="UP000314294">
    <property type="component" value="Unassembled WGS sequence"/>
</dbReference>
<dbReference type="OrthoDB" id="8576159at2759"/>
<dbReference type="InterPro" id="IPR001870">
    <property type="entry name" value="B30.2/SPRY"/>
</dbReference>
<dbReference type="FunFam" id="2.60.120.920:FF:000004">
    <property type="entry name" value="Butyrophilin subfamily 1 member A1"/>
    <property type="match status" value="1"/>
</dbReference>
<dbReference type="Pfam" id="PF00622">
    <property type="entry name" value="SPRY"/>
    <property type="match status" value="1"/>
</dbReference>
<reference evidence="2 3" key="1">
    <citation type="submission" date="2019-03" db="EMBL/GenBank/DDBJ databases">
        <title>First draft genome of Liparis tanakae, snailfish: a comprehensive survey of snailfish specific genes.</title>
        <authorList>
            <person name="Kim W."/>
            <person name="Song I."/>
            <person name="Jeong J.-H."/>
            <person name="Kim D."/>
            <person name="Kim S."/>
            <person name="Ryu S."/>
            <person name="Song J.Y."/>
            <person name="Lee S.K."/>
        </authorList>
    </citation>
    <scope>NUCLEOTIDE SEQUENCE [LARGE SCALE GENOMIC DNA]</scope>
    <source>
        <tissue evidence="2">Muscle</tissue>
    </source>
</reference>
<dbReference type="CDD" id="cd13733">
    <property type="entry name" value="SPRY_PRY_C-I_1"/>
    <property type="match status" value="1"/>
</dbReference>
<dbReference type="InterPro" id="IPR013320">
    <property type="entry name" value="ConA-like_dom_sf"/>
</dbReference>
<organism evidence="2 3">
    <name type="scientific">Liparis tanakae</name>
    <name type="common">Tanaka's snailfish</name>
    <dbReference type="NCBI Taxonomy" id="230148"/>
    <lineage>
        <taxon>Eukaryota</taxon>
        <taxon>Metazoa</taxon>
        <taxon>Chordata</taxon>
        <taxon>Craniata</taxon>
        <taxon>Vertebrata</taxon>
        <taxon>Euteleostomi</taxon>
        <taxon>Actinopterygii</taxon>
        <taxon>Neopterygii</taxon>
        <taxon>Teleostei</taxon>
        <taxon>Neoteleostei</taxon>
        <taxon>Acanthomorphata</taxon>
        <taxon>Eupercaria</taxon>
        <taxon>Perciformes</taxon>
        <taxon>Cottioidei</taxon>
        <taxon>Cottales</taxon>
        <taxon>Liparidae</taxon>
        <taxon>Liparis</taxon>
    </lineage>
</organism>
<dbReference type="SMART" id="SM00589">
    <property type="entry name" value="PRY"/>
    <property type="match status" value="1"/>
</dbReference>
<dbReference type="AlphaFoldDB" id="A0A4Z2IZG9"/>
<keyword evidence="3" id="KW-1185">Reference proteome</keyword>
<comment type="caution">
    <text evidence="2">The sequence shown here is derived from an EMBL/GenBank/DDBJ whole genome shotgun (WGS) entry which is preliminary data.</text>
</comment>
<dbReference type="InterPro" id="IPR050143">
    <property type="entry name" value="TRIM/RBCC"/>
</dbReference>
<sequence length="364" mass="42487">MMQCFHFMVEPAKQFTAKIKETHKRAKNEYREPLDEDQLFIVDLARDLSRVCKSSTVLEHIWNLDDTWSSSLCRVFTLQWASMLESKKRSMLTDSWPEVKEVKHPDMINEQDLLEAKTVILNWIKDLRAQPESAWRWGRAPNLMSAMELVFWTLMVQRPDKDTIPQQWLMWKQKTQTIVEVALDMDSANPDLLISNDEKRMRCGYARKDIPNHHQRFDGWWCAVGMEGFASGRHYWEVEVGEQDWRLGVAKESALRKGFKSLNTDTGYLSLRLERGTELKALTVPYTSLPSGLIPRKVGIYVDYDRGQLSFYDADKHFHIYTYNESFDEKLFPLFGTVEIIKDLVIKSPAARSQCLCPSPCFWG</sequence>
<proteinExistence type="predicted"/>
<accession>A0A4Z2IZG9</accession>
<dbReference type="InterPro" id="IPR003877">
    <property type="entry name" value="SPRY_dom"/>
</dbReference>
<name>A0A4Z2IZG9_9TELE</name>
<dbReference type="PROSITE" id="PS50188">
    <property type="entry name" value="B302_SPRY"/>
    <property type="match status" value="1"/>
</dbReference>
<dbReference type="PRINTS" id="PR01407">
    <property type="entry name" value="BUTYPHLNCDUF"/>
</dbReference>
<dbReference type="SMART" id="SM00449">
    <property type="entry name" value="SPRY"/>
    <property type="match status" value="1"/>
</dbReference>
<dbReference type="PANTHER" id="PTHR24103">
    <property type="entry name" value="E3 UBIQUITIN-PROTEIN LIGASE TRIM"/>
    <property type="match status" value="1"/>
</dbReference>
<protein>
    <submittedName>
        <fullName evidence="2">E3 ubiquitin-protein ligase TRIM39</fullName>
    </submittedName>
</protein>
<evidence type="ECO:0000313" key="2">
    <source>
        <dbReference type="EMBL" id="TNN83390.1"/>
    </source>
</evidence>
<dbReference type="Gene3D" id="2.60.120.920">
    <property type="match status" value="1"/>
</dbReference>